<dbReference type="PANTHER" id="PTHR43877">
    <property type="entry name" value="AMINOALKYLPHOSPHONATE N-ACETYLTRANSFERASE-RELATED-RELATED"/>
    <property type="match status" value="1"/>
</dbReference>
<dbReference type="EMBL" id="PVSR01000003">
    <property type="protein sequence ID" value="PRW64509.1"/>
    <property type="molecule type" value="Genomic_DNA"/>
</dbReference>
<evidence type="ECO:0000313" key="4">
    <source>
        <dbReference type="EMBL" id="PRW64509.1"/>
    </source>
</evidence>
<dbReference type="SUPFAM" id="SSF55729">
    <property type="entry name" value="Acyl-CoA N-acyltransferases (Nat)"/>
    <property type="match status" value="1"/>
</dbReference>
<protein>
    <submittedName>
        <fullName evidence="4">GNAT family N-acetyltransferase</fullName>
    </submittedName>
</protein>
<dbReference type="STRING" id="1050202.GCA_000384035_02519"/>
<dbReference type="AlphaFoldDB" id="A0A2T0GZH5"/>
<evidence type="ECO:0000313" key="5">
    <source>
        <dbReference type="Proteomes" id="UP000239352"/>
    </source>
</evidence>
<accession>A0A2T0GZH5</accession>
<comment type="caution">
    <text evidence="4">The sequence shown here is derived from an EMBL/GenBank/DDBJ whole genome shotgun (WGS) entry which is preliminary data.</text>
</comment>
<organism evidence="4 5">
    <name type="scientific">Actinopolyspora mortivallis</name>
    <dbReference type="NCBI Taxonomy" id="33906"/>
    <lineage>
        <taxon>Bacteria</taxon>
        <taxon>Bacillati</taxon>
        <taxon>Actinomycetota</taxon>
        <taxon>Actinomycetes</taxon>
        <taxon>Actinopolysporales</taxon>
        <taxon>Actinopolysporaceae</taxon>
        <taxon>Actinopolyspora</taxon>
    </lineage>
</organism>
<feature type="domain" description="N-acetyltransferase" evidence="3">
    <location>
        <begin position="26"/>
        <end position="175"/>
    </location>
</feature>
<keyword evidence="5" id="KW-1185">Reference proteome</keyword>
<dbReference type="RefSeq" id="WP_106112551.1">
    <property type="nucleotide sequence ID" value="NZ_PVSR01000003.1"/>
</dbReference>
<dbReference type="InterPro" id="IPR000182">
    <property type="entry name" value="GNAT_dom"/>
</dbReference>
<gene>
    <name evidence="4" type="ORF">CEP50_03875</name>
</gene>
<keyword evidence="2" id="KW-0012">Acyltransferase</keyword>
<evidence type="ECO:0000256" key="2">
    <source>
        <dbReference type="ARBA" id="ARBA00023315"/>
    </source>
</evidence>
<evidence type="ECO:0000256" key="1">
    <source>
        <dbReference type="ARBA" id="ARBA00022679"/>
    </source>
</evidence>
<proteinExistence type="predicted"/>
<name>A0A2T0GZH5_ACTMO</name>
<dbReference type="PROSITE" id="PS51186">
    <property type="entry name" value="GNAT"/>
    <property type="match status" value="1"/>
</dbReference>
<evidence type="ECO:0000259" key="3">
    <source>
        <dbReference type="PROSITE" id="PS51186"/>
    </source>
</evidence>
<dbReference type="InParanoid" id="A0A2T0GZH5"/>
<dbReference type="InterPro" id="IPR016181">
    <property type="entry name" value="Acyl_CoA_acyltransferase"/>
</dbReference>
<dbReference type="InterPro" id="IPR050832">
    <property type="entry name" value="Bact_Acetyltransf"/>
</dbReference>
<dbReference type="GO" id="GO:0016747">
    <property type="term" value="F:acyltransferase activity, transferring groups other than amino-acyl groups"/>
    <property type="evidence" value="ECO:0007669"/>
    <property type="project" value="InterPro"/>
</dbReference>
<reference evidence="4 5" key="1">
    <citation type="submission" date="2018-03" db="EMBL/GenBank/DDBJ databases">
        <title>Actinopolyspora mortivallis from Sahara, screening for active biomolecules.</title>
        <authorList>
            <person name="Selama O."/>
            <person name="Wellington E.M.H."/>
            <person name="Hacene H."/>
        </authorList>
    </citation>
    <scope>NUCLEOTIDE SEQUENCE [LARGE SCALE GENOMIC DNA]</scope>
    <source>
        <strain evidence="4 5">M5A</strain>
    </source>
</reference>
<keyword evidence="1 4" id="KW-0808">Transferase</keyword>
<dbReference type="Gene3D" id="3.40.630.30">
    <property type="match status" value="1"/>
</dbReference>
<dbReference type="Pfam" id="PF00583">
    <property type="entry name" value="Acetyltransf_1"/>
    <property type="match status" value="1"/>
</dbReference>
<sequence length="178" mass="19650">MSDEEFITGPHRVDQPHPDLPRALADLLGRVTVAGGITGFTADTELETLTATAQRIVDDTSASPKRRHVLTAGKQHTLAGAVVLRLGEFPVEQHRAELDWLLVDPEVSESDVAGKLLDAAESHATALGLTQLTLRVGADGRAERFYTDRGWVERGRWPRARYAGDGEYRDEIWLTRDL</sequence>
<dbReference type="Proteomes" id="UP000239352">
    <property type="component" value="Unassembled WGS sequence"/>
</dbReference>